<dbReference type="PANTHER" id="PTHR11808:SF80">
    <property type="entry name" value="CYSTATHIONINE GAMMA-LYASE"/>
    <property type="match status" value="1"/>
</dbReference>
<dbReference type="RefSeq" id="WP_073613208.1">
    <property type="nucleotide sequence ID" value="NZ_FRFE01000007.1"/>
</dbReference>
<dbReference type="Pfam" id="PF01053">
    <property type="entry name" value="Cys_Met_Meta_PP"/>
    <property type="match status" value="1"/>
</dbReference>
<proteinExistence type="inferred from homology"/>
<keyword evidence="6" id="KW-1185">Reference proteome</keyword>
<comment type="similarity">
    <text evidence="4">Belongs to the trans-sulfuration enzymes family.</text>
</comment>
<evidence type="ECO:0000313" key="6">
    <source>
        <dbReference type="Proteomes" id="UP000184603"/>
    </source>
</evidence>
<dbReference type="GO" id="GO:0009086">
    <property type="term" value="P:methionine biosynthetic process"/>
    <property type="evidence" value="ECO:0007669"/>
    <property type="project" value="UniProtKB-ARBA"/>
</dbReference>
<evidence type="ECO:0000256" key="1">
    <source>
        <dbReference type="ARBA" id="ARBA00001933"/>
    </source>
</evidence>
<dbReference type="InterPro" id="IPR054542">
    <property type="entry name" value="Cys_met_metab_PP"/>
</dbReference>
<name>A0A1M7Y545_9BACT</name>
<dbReference type="GO" id="GO:0019346">
    <property type="term" value="P:transsulfuration"/>
    <property type="evidence" value="ECO:0007669"/>
    <property type="project" value="InterPro"/>
</dbReference>
<organism evidence="5 6">
    <name type="scientific">Desulfopila aestuarii DSM 18488</name>
    <dbReference type="NCBI Taxonomy" id="1121416"/>
    <lineage>
        <taxon>Bacteria</taxon>
        <taxon>Pseudomonadati</taxon>
        <taxon>Thermodesulfobacteriota</taxon>
        <taxon>Desulfobulbia</taxon>
        <taxon>Desulfobulbales</taxon>
        <taxon>Desulfocapsaceae</taxon>
        <taxon>Desulfopila</taxon>
    </lineage>
</organism>
<keyword evidence="2 3" id="KW-0663">Pyridoxal phosphate</keyword>
<dbReference type="Proteomes" id="UP000184603">
    <property type="component" value="Unassembled WGS sequence"/>
</dbReference>
<evidence type="ECO:0000256" key="4">
    <source>
        <dbReference type="RuleBase" id="RU362118"/>
    </source>
</evidence>
<evidence type="ECO:0000313" key="5">
    <source>
        <dbReference type="EMBL" id="SHO47529.1"/>
    </source>
</evidence>
<dbReference type="AlphaFoldDB" id="A0A1M7Y545"/>
<dbReference type="GO" id="GO:0005737">
    <property type="term" value="C:cytoplasm"/>
    <property type="evidence" value="ECO:0007669"/>
    <property type="project" value="TreeGrafter"/>
</dbReference>
<sequence>MDKNTLCVHSGTYREESTRGLNSPIFTSSSFEYMHVKDCLYPRHFNTPNQQAVEQKMAALELAEDAVLFSSGMAAISTAILAHAGAGDHVVLLDSLYGGTHSFVTETFPRLGINYTFVATSPEAIEAAITEQTRLIVIETPTNPLLEIIDIRKVSGIAKARGITTLIDNTFATPINQTPYALGIDIVVHSGTKYLGGHSDLCCGIAAGSAEQMKTIRTMASHLGGSLNATTCYLLERSLKTLALRVERQTVNAGKIADFLQNHRRIHKVNYPGLMQCEGHETAKTQMNGFGAMLSFELAVSSNPEEFLKRLKLITPAISLGGVESIICSPSRTSHAEMSREDQERVGITDGLLRFSTGIEDVDDLIADLEQALS</sequence>
<dbReference type="PANTHER" id="PTHR11808">
    <property type="entry name" value="TRANS-SULFURATION ENZYME FAMILY MEMBER"/>
    <property type="match status" value="1"/>
</dbReference>
<dbReference type="SUPFAM" id="SSF53383">
    <property type="entry name" value="PLP-dependent transferases"/>
    <property type="match status" value="1"/>
</dbReference>
<gene>
    <name evidence="5" type="ORF">SAMN02745220_01906</name>
</gene>
<dbReference type="InterPro" id="IPR000277">
    <property type="entry name" value="Cys/Met-Metab_PyrdxlP-dep_enz"/>
</dbReference>
<dbReference type="CDD" id="cd00614">
    <property type="entry name" value="CGS_like"/>
    <property type="match status" value="1"/>
</dbReference>
<dbReference type="FunFam" id="3.90.1150.10:FF:000033">
    <property type="entry name" value="Cystathionine gamma-synthase"/>
    <property type="match status" value="1"/>
</dbReference>
<evidence type="ECO:0000256" key="2">
    <source>
        <dbReference type="ARBA" id="ARBA00022898"/>
    </source>
</evidence>
<dbReference type="FunFam" id="3.40.640.10:FF:000046">
    <property type="entry name" value="Cystathionine gamma-lyase"/>
    <property type="match status" value="1"/>
</dbReference>
<dbReference type="STRING" id="1121416.SAMN02745220_01906"/>
<evidence type="ECO:0000256" key="3">
    <source>
        <dbReference type="PIRSR" id="PIRSR001434-2"/>
    </source>
</evidence>
<keyword evidence="5" id="KW-0456">Lyase</keyword>
<dbReference type="PIRSF" id="PIRSF001434">
    <property type="entry name" value="CGS"/>
    <property type="match status" value="1"/>
</dbReference>
<comment type="cofactor">
    <cofactor evidence="1 4">
        <name>pyridoxal 5'-phosphate</name>
        <dbReference type="ChEBI" id="CHEBI:597326"/>
    </cofactor>
</comment>
<feature type="modified residue" description="N6-(pyridoxal phosphate)lysine" evidence="3">
    <location>
        <position position="193"/>
    </location>
</feature>
<dbReference type="GO" id="GO:0016846">
    <property type="term" value="F:carbon-sulfur lyase activity"/>
    <property type="evidence" value="ECO:0007669"/>
    <property type="project" value="TreeGrafter"/>
</dbReference>
<dbReference type="Gene3D" id="3.40.640.10">
    <property type="entry name" value="Type I PLP-dependent aspartate aminotransferase-like (Major domain)"/>
    <property type="match status" value="1"/>
</dbReference>
<accession>A0A1M7Y545</accession>
<reference evidence="5 6" key="1">
    <citation type="submission" date="2016-12" db="EMBL/GenBank/DDBJ databases">
        <authorList>
            <person name="Song W.-J."/>
            <person name="Kurnit D.M."/>
        </authorList>
    </citation>
    <scope>NUCLEOTIDE SEQUENCE [LARGE SCALE GENOMIC DNA]</scope>
    <source>
        <strain evidence="5 6">DSM 18488</strain>
    </source>
</reference>
<protein>
    <submittedName>
        <fullName evidence="5">Cystathionine beta-lyase</fullName>
    </submittedName>
</protein>
<dbReference type="InterPro" id="IPR015422">
    <property type="entry name" value="PyrdxlP-dep_Trfase_small"/>
</dbReference>
<dbReference type="Gene3D" id="3.90.1150.10">
    <property type="entry name" value="Aspartate Aminotransferase, domain 1"/>
    <property type="match status" value="1"/>
</dbReference>
<dbReference type="EMBL" id="FRFE01000007">
    <property type="protein sequence ID" value="SHO47529.1"/>
    <property type="molecule type" value="Genomic_DNA"/>
</dbReference>
<dbReference type="PROSITE" id="PS00868">
    <property type="entry name" value="CYS_MET_METAB_PP"/>
    <property type="match status" value="1"/>
</dbReference>
<dbReference type="GO" id="GO:0030170">
    <property type="term" value="F:pyridoxal phosphate binding"/>
    <property type="evidence" value="ECO:0007669"/>
    <property type="project" value="InterPro"/>
</dbReference>
<dbReference type="InterPro" id="IPR015421">
    <property type="entry name" value="PyrdxlP-dep_Trfase_major"/>
</dbReference>
<dbReference type="OrthoDB" id="9805807at2"/>
<dbReference type="InterPro" id="IPR015424">
    <property type="entry name" value="PyrdxlP-dep_Trfase"/>
</dbReference>